<keyword evidence="3" id="KW-1185">Reference proteome</keyword>
<keyword evidence="1" id="KW-0812">Transmembrane</keyword>
<evidence type="ECO:0000313" key="3">
    <source>
        <dbReference type="Proteomes" id="UP001607303"/>
    </source>
</evidence>
<evidence type="ECO:0000313" key="2">
    <source>
        <dbReference type="EMBL" id="KAL2737548.1"/>
    </source>
</evidence>
<protein>
    <submittedName>
        <fullName evidence="2">Uncharacterized protein</fullName>
    </submittedName>
</protein>
<organism evidence="2 3">
    <name type="scientific">Vespula maculifrons</name>
    <name type="common">Eastern yellow jacket</name>
    <name type="synonym">Wasp</name>
    <dbReference type="NCBI Taxonomy" id="7453"/>
    <lineage>
        <taxon>Eukaryota</taxon>
        <taxon>Metazoa</taxon>
        <taxon>Ecdysozoa</taxon>
        <taxon>Arthropoda</taxon>
        <taxon>Hexapoda</taxon>
        <taxon>Insecta</taxon>
        <taxon>Pterygota</taxon>
        <taxon>Neoptera</taxon>
        <taxon>Endopterygota</taxon>
        <taxon>Hymenoptera</taxon>
        <taxon>Apocrita</taxon>
        <taxon>Aculeata</taxon>
        <taxon>Vespoidea</taxon>
        <taxon>Vespidae</taxon>
        <taxon>Vespinae</taxon>
        <taxon>Vespula</taxon>
    </lineage>
</organism>
<keyword evidence="1" id="KW-1133">Transmembrane helix</keyword>
<dbReference type="AlphaFoldDB" id="A0ABD2BXQ5"/>
<evidence type="ECO:0000256" key="1">
    <source>
        <dbReference type="SAM" id="Phobius"/>
    </source>
</evidence>
<accession>A0ABD2BXQ5</accession>
<dbReference type="EMBL" id="JAYRBN010000065">
    <property type="protein sequence ID" value="KAL2737548.1"/>
    <property type="molecule type" value="Genomic_DNA"/>
</dbReference>
<name>A0ABD2BXQ5_VESMC</name>
<feature type="transmembrane region" description="Helical" evidence="1">
    <location>
        <begin position="37"/>
        <end position="64"/>
    </location>
</feature>
<gene>
    <name evidence="2" type="ORF">V1477_012504</name>
</gene>
<proteinExistence type="predicted"/>
<keyword evidence="1" id="KW-0472">Membrane</keyword>
<dbReference type="Proteomes" id="UP001607303">
    <property type="component" value="Unassembled WGS sequence"/>
</dbReference>
<reference evidence="2 3" key="1">
    <citation type="journal article" date="2024" name="Ann. Entomol. Soc. Am.">
        <title>Genomic analyses of the southern and eastern yellowjacket wasps (Hymenoptera: Vespidae) reveal evolutionary signatures of social life.</title>
        <authorList>
            <person name="Catto M.A."/>
            <person name="Caine P.B."/>
            <person name="Orr S.E."/>
            <person name="Hunt B.G."/>
            <person name="Goodisman M.A.D."/>
        </authorList>
    </citation>
    <scope>NUCLEOTIDE SEQUENCE [LARGE SCALE GENOMIC DNA]</scope>
    <source>
        <strain evidence="2">232</strain>
        <tissue evidence="2">Head and thorax</tissue>
    </source>
</reference>
<sequence>MNEAAETLIGSNLSLLKSRLSSDVELLSSSAILQTTLASSALTALTATAAAAAAATVVAIALTWRYNDTLLEVKVNFVITGLINRFGEKGFAVPSEWQRKGKKRDERWGSIEEGGFG</sequence>
<comment type="caution">
    <text evidence="2">The sequence shown here is derived from an EMBL/GenBank/DDBJ whole genome shotgun (WGS) entry which is preliminary data.</text>
</comment>